<dbReference type="OrthoDB" id="6131914at2759"/>
<keyword evidence="1" id="KW-0732">Signal</keyword>
<feature type="chain" id="PRO_5032366818" evidence="1">
    <location>
        <begin position="31"/>
        <end position="245"/>
    </location>
</feature>
<proteinExistence type="predicted"/>
<evidence type="ECO:0000256" key="1">
    <source>
        <dbReference type="SAM" id="SignalP"/>
    </source>
</evidence>
<sequence length="245" mass="27546">MVSPKTMVIWSCRINITMMVLLWLINLTCSGHTCPKDLLSEVFSCLRNLTHGSNQSSLLSSIDVELMKRNCGTGAFDDSVQCLERLYKRCDDPKAKEWLIKLAKPGRWKSGFDRFCQHVNLYTKQKQCIQRQNEKVLACVNSNKDVFNNEQKYVATTRDGYKVDESVIKPTCSVFHWTDKCLSGPLGDECGREIGAVVADFNGGITPPLCVNYPLDGSSTRTSHSSKLIVIFTCALSYLLSSRLR</sequence>
<keyword evidence="3" id="KW-1185">Reference proteome</keyword>
<dbReference type="Proteomes" id="UP000596742">
    <property type="component" value="Unassembled WGS sequence"/>
</dbReference>
<comment type="caution">
    <text evidence="2">The sequence shown here is derived from an EMBL/GenBank/DDBJ whole genome shotgun (WGS) entry which is preliminary data.</text>
</comment>
<name>A0A8B6CQI3_MYTGA</name>
<reference evidence="2" key="1">
    <citation type="submission" date="2018-11" db="EMBL/GenBank/DDBJ databases">
        <authorList>
            <person name="Alioto T."/>
            <person name="Alioto T."/>
        </authorList>
    </citation>
    <scope>NUCLEOTIDE SEQUENCE</scope>
</reference>
<protein>
    <submittedName>
        <fullName evidence="2">Uncharacterized protein</fullName>
    </submittedName>
</protein>
<organism evidence="2 3">
    <name type="scientific">Mytilus galloprovincialis</name>
    <name type="common">Mediterranean mussel</name>
    <dbReference type="NCBI Taxonomy" id="29158"/>
    <lineage>
        <taxon>Eukaryota</taxon>
        <taxon>Metazoa</taxon>
        <taxon>Spiralia</taxon>
        <taxon>Lophotrochozoa</taxon>
        <taxon>Mollusca</taxon>
        <taxon>Bivalvia</taxon>
        <taxon>Autobranchia</taxon>
        <taxon>Pteriomorphia</taxon>
        <taxon>Mytilida</taxon>
        <taxon>Mytiloidea</taxon>
        <taxon>Mytilidae</taxon>
        <taxon>Mytilinae</taxon>
        <taxon>Mytilus</taxon>
    </lineage>
</organism>
<evidence type="ECO:0000313" key="2">
    <source>
        <dbReference type="EMBL" id="VDI07487.1"/>
    </source>
</evidence>
<accession>A0A8B6CQI3</accession>
<dbReference type="EMBL" id="UYJE01002066">
    <property type="protein sequence ID" value="VDI07487.1"/>
    <property type="molecule type" value="Genomic_DNA"/>
</dbReference>
<evidence type="ECO:0000313" key="3">
    <source>
        <dbReference type="Proteomes" id="UP000596742"/>
    </source>
</evidence>
<feature type="signal peptide" evidence="1">
    <location>
        <begin position="1"/>
        <end position="30"/>
    </location>
</feature>
<gene>
    <name evidence="2" type="ORF">MGAL_10B004064</name>
</gene>
<dbReference type="AlphaFoldDB" id="A0A8B6CQI3"/>